<evidence type="ECO:0000256" key="2">
    <source>
        <dbReference type="SAM" id="SignalP"/>
    </source>
</evidence>
<evidence type="ECO:0008006" key="5">
    <source>
        <dbReference type="Google" id="ProtNLM"/>
    </source>
</evidence>
<organism evidence="3 4">
    <name type="scientific">Aspergillus novoparasiticus</name>
    <dbReference type="NCBI Taxonomy" id="986946"/>
    <lineage>
        <taxon>Eukaryota</taxon>
        <taxon>Fungi</taxon>
        <taxon>Dikarya</taxon>
        <taxon>Ascomycota</taxon>
        <taxon>Pezizomycotina</taxon>
        <taxon>Eurotiomycetes</taxon>
        <taxon>Eurotiomycetidae</taxon>
        <taxon>Eurotiales</taxon>
        <taxon>Aspergillaceae</taxon>
        <taxon>Aspergillus</taxon>
        <taxon>Aspergillus subgen. Circumdati</taxon>
    </lineage>
</organism>
<dbReference type="AlphaFoldDB" id="A0A5N6F7W4"/>
<proteinExistence type="predicted"/>
<feature type="signal peptide" evidence="2">
    <location>
        <begin position="1"/>
        <end position="19"/>
    </location>
</feature>
<dbReference type="Proteomes" id="UP000326799">
    <property type="component" value="Unassembled WGS sequence"/>
</dbReference>
<keyword evidence="4" id="KW-1185">Reference proteome</keyword>
<dbReference type="EMBL" id="ML733396">
    <property type="protein sequence ID" value="KAB8225145.1"/>
    <property type="molecule type" value="Genomic_DNA"/>
</dbReference>
<evidence type="ECO:0000313" key="4">
    <source>
        <dbReference type="Proteomes" id="UP000326799"/>
    </source>
</evidence>
<accession>A0A5N6F7W4</accession>
<keyword evidence="2" id="KW-0732">Signal</keyword>
<sequence>MRLLLVILLSLCTLAASTALPPTPAVKLVPTYPQTSIIPIPSARQRKTNQASTKDEVIEDYDPAPEMDSRDTLETRAYPRCISYKECKGGWCHKGNCLDNVCKGANMCPKGFLCDGANCYKHKPPWAHGPD</sequence>
<evidence type="ECO:0000313" key="3">
    <source>
        <dbReference type="EMBL" id="KAB8225145.1"/>
    </source>
</evidence>
<name>A0A5N6F7W4_9EURO</name>
<feature type="chain" id="PRO_5025011155" description="Dickkopf N-terminal cysteine-rich domain-containing protein" evidence="2">
    <location>
        <begin position="20"/>
        <end position="131"/>
    </location>
</feature>
<reference evidence="3 4" key="1">
    <citation type="submission" date="2019-04" db="EMBL/GenBank/DDBJ databases">
        <title>Fungal friends and foes A comparative genomics study of 23 Aspergillus species from section Flavi.</title>
        <authorList>
            <consortium name="DOE Joint Genome Institute"/>
            <person name="Kjaerbolling I."/>
            <person name="Vesth T.C."/>
            <person name="Frisvad J.C."/>
            <person name="Nybo J.L."/>
            <person name="Theobald S."/>
            <person name="Kildgaard S."/>
            <person name="Petersen T.I."/>
            <person name="Kuo A."/>
            <person name="Sato A."/>
            <person name="Lyhne E.K."/>
            <person name="Kogle M.E."/>
            <person name="Wiebenga A."/>
            <person name="Kun R.S."/>
            <person name="Lubbers R.J."/>
            <person name="Makela M.R."/>
            <person name="Barry K."/>
            <person name="Chovatia M."/>
            <person name="Clum A."/>
            <person name="Daum C."/>
            <person name="Haridas S."/>
            <person name="He G."/>
            <person name="LaButti K."/>
            <person name="Lipzen A."/>
            <person name="Mondo S."/>
            <person name="Pangilinan J."/>
            <person name="Riley R."/>
            <person name="Salamov A."/>
            <person name="Simmons B.A."/>
            <person name="Magnuson J.K."/>
            <person name="Henrissat B."/>
            <person name="Mortensen U.H."/>
            <person name="Larsen T.O."/>
            <person name="De vries R.P."/>
            <person name="Grigoriev I.V."/>
            <person name="Machida M."/>
            <person name="Baker S.E."/>
            <person name="Andersen M.R."/>
        </authorList>
    </citation>
    <scope>NUCLEOTIDE SEQUENCE [LARGE SCALE GENOMIC DNA]</scope>
    <source>
        <strain evidence="3 4">CBS 126849</strain>
    </source>
</reference>
<feature type="region of interest" description="Disordered" evidence="1">
    <location>
        <begin position="40"/>
        <end position="70"/>
    </location>
</feature>
<gene>
    <name evidence="3" type="ORF">BDV33DRAFT_198988</name>
</gene>
<protein>
    <recommendedName>
        <fullName evidence="5">Dickkopf N-terminal cysteine-rich domain-containing protein</fullName>
    </recommendedName>
</protein>
<evidence type="ECO:0000256" key="1">
    <source>
        <dbReference type="SAM" id="MobiDB-lite"/>
    </source>
</evidence>